<evidence type="ECO:0000256" key="3">
    <source>
        <dbReference type="ARBA" id="ARBA00023242"/>
    </source>
</evidence>
<dbReference type="Gene3D" id="3.40.50.10190">
    <property type="entry name" value="BRCT domain"/>
    <property type="match status" value="1"/>
</dbReference>
<dbReference type="InterPro" id="IPR047252">
    <property type="entry name" value="TP53BP1-like"/>
</dbReference>
<feature type="region of interest" description="Disordered" evidence="4">
    <location>
        <begin position="1"/>
        <end position="88"/>
    </location>
</feature>
<keyword evidence="7" id="KW-1185">Reference proteome</keyword>
<dbReference type="CDD" id="cd17724">
    <property type="entry name" value="BRCT_p53bp1_rpt2"/>
    <property type="match status" value="1"/>
</dbReference>
<reference evidence="7" key="3">
    <citation type="journal article" date="2018" name="Mol. Plant Microbe Interact.">
        <title>Genome sequence resources for the wheat stripe rust pathogen (Puccinia striiformis f. sp. tritici) and the barley stripe rust pathogen (Puccinia striiformis f. sp. hordei).</title>
        <authorList>
            <person name="Xia C."/>
            <person name="Wang M."/>
            <person name="Yin C."/>
            <person name="Cornejo O.E."/>
            <person name="Hulbert S.H."/>
            <person name="Chen X."/>
        </authorList>
    </citation>
    <scope>NUCLEOTIDE SEQUENCE [LARGE SCALE GENOMIC DNA]</scope>
    <source>
        <strain evidence="7">93TX-2</strain>
    </source>
</reference>
<evidence type="ECO:0000256" key="4">
    <source>
        <dbReference type="SAM" id="MobiDB-lite"/>
    </source>
</evidence>
<feature type="compositionally biased region" description="Basic and acidic residues" evidence="4">
    <location>
        <begin position="454"/>
        <end position="483"/>
    </location>
</feature>
<feature type="compositionally biased region" description="Low complexity" evidence="4">
    <location>
        <begin position="33"/>
        <end position="43"/>
    </location>
</feature>
<feature type="compositionally biased region" description="Basic and acidic residues" evidence="4">
    <location>
        <begin position="609"/>
        <end position="622"/>
    </location>
</feature>
<dbReference type="CDD" id="cd17745">
    <property type="entry name" value="BRCT_p53bp1_rpt1"/>
    <property type="match status" value="1"/>
</dbReference>
<dbReference type="SUPFAM" id="SSF52113">
    <property type="entry name" value="BRCT domain"/>
    <property type="match status" value="1"/>
</dbReference>
<dbReference type="PANTHER" id="PTHR15321">
    <property type="entry name" value="TUMOR SUPPRESSOR P53-BINDING PROTEIN 1"/>
    <property type="match status" value="1"/>
</dbReference>
<dbReference type="OrthoDB" id="129353at2759"/>
<gene>
    <name evidence="6" type="ORF">PSHT_15052</name>
</gene>
<evidence type="ECO:0000313" key="6">
    <source>
        <dbReference type="EMBL" id="POV96589.1"/>
    </source>
</evidence>
<dbReference type="InterPro" id="IPR001357">
    <property type="entry name" value="BRCT_dom"/>
</dbReference>
<feature type="region of interest" description="Disordered" evidence="4">
    <location>
        <begin position="595"/>
        <end position="753"/>
    </location>
</feature>
<feature type="compositionally biased region" description="Polar residues" evidence="4">
    <location>
        <begin position="406"/>
        <end position="422"/>
    </location>
</feature>
<feature type="compositionally biased region" description="Polar residues" evidence="4">
    <location>
        <begin position="484"/>
        <end position="515"/>
    </location>
</feature>
<dbReference type="InterPro" id="IPR047250">
    <property type="entry name" value="BRCT_p53bp1-like_rpt2"/>
</dbReference>
<evidence type="ECO:0000256" key="2">
    <source>
        <dbReference type="ARBA" id="ARBA00022763"/>
    </source>
</evidence>
<feature type="region of interest" description="Disordered" evidence="4">
    <location>
        <begin position="226"/>
        <end position="258"/>
    </location>
</feature>
<dbReference type="VEuPathDB" id="FungiDB:PSHT_15052"/>
<dbReference type="PANTHER" id="PTHR15321:SF3">
    <property type="entry name" value="TP53-BINDING PROTEIN 1"/>
    <property type="match status" value="1"/>
</dbReference>
<dbReference type="GO" id="GO:0042393">
    <property type="term" value="F:histone binding"/>
    <property type="evidence" value="ECO:0007669"/>
    <property type="project" value="TreeGrafter"/>
</dbReference>
<protein>
    <recommendedName>
        <fullName evidence="5">BRCT domain-containing protein</fullName>
    </recommendedName>
</protein>
<dbReference type="GO" id="GO:0000077">
    <property type="term" value="P:DNA damage checkpoint signaling"/>
    <property type="evidence" value="ECO:0007669"/>
    <property type="project" value="TreeGrafter"/>
</dbReference>
<reference evidence="7" key="2">
    <citation type="journal article" date="2018" name="BMC Genomics">
        <title>Genomic insights into host adaptation between the wheat stripe rust pathogen (Puccinia striiformis f. sp. tritici) and the barley stripe rust pathogen (Puccinia striiformis f. sp. hordei).</title>
        <authorList>
            <person name="Xia C."/>
            <person name="Wang M."/>
            <person name="Yin C."/>
            <person name="Cornejo O.E."/>
            <person name="Hulbert S.H."/>
            <person name="Chen X."/>
        </authorList>
    </citation>
    <scope>NUCLEOTIDE SEQUENCE [LARGE SCALE GENOMIC DNA]</scope>
    <source>
        <strain evidence="7">93TX-2</strain>
    </source>
</reference>
<organism evidence="6 7">
    <name type="scientific">Puccinia striiformis</name>
    <dbReference type="NCBI Taxonomy" id="27350"/>
    <lineage>
        <taxon>Eukaryota</taxon>
        <taxon>Fungi</taxon>
        <taxon>Dikarya</taxon>
        <taxon>Basidiomycota</taxon>
        <taxon>Pucciniomycotina</taxon>
        <taxon>Pucciniomycetes</taxon>
        <taxon>Pucciniales</taxon>
        <taxon>Pucciniaceae</taxon>
        <taxon>Puccinia</taxon>
    </lineage>
</organism>
<dbReference type="EMBL" id="PKSM01000364">
    <property type="protein sequence ID" value="POV96589.1"/>
    <property type="molecule type" value="Genomic_DNA"/>
</dbReference>
<dbReference type="GO" id="GO:0005634">
    <property type="term" value="C:nucleus"/>
    <property type="evidence" value="ECO:0007669"/>
    <property type="project" value="UniProtKB-SubCell"/>
</dbReference>
<comment type="caution">
    <text evidence="6">The sequence shown here is derived from an EMBL/GenBank/DDBJ whole genome shotgun (WGS) entry which is preliminary data.</text>
</comment>
<feature type="region of interest" description="Disordered" evidence="4">
    <location>
        <begin position="281"/>
        <end position="330"/>
    </location>
</feature>
<feature type="compositionally biased region" description="Low complexity" evidence="4">
    <location>
        <begin position="686"/>
        <end position="706"/>
    </location>
</feature>
<feature type="region of interest" description="Disordered" evidence="4">
    <location>
        <begin position="451"/>
        <end position="515"/>
    </location>
</feature>
<dbReference type="Proteomes" id="UP000238274">
    <property type="component" value="Unassembled WGS sequence"/>
</dbReference>
<reference evidence="6 7" key="1">
    <citation type="submission" date="2017-12" db="EMBL/GenBank/DDBJ databases">
        <title>Gene loss provides genomic basis for host adaptation in cereal stripe rust fungi.</title>
        <authorList>
            <person name="Xia C."/>
        </authorList>
    </citation>
    <scope>NUCLEOTIDE SEQUENCE [LARGE SCALE GENOMIC DNA]</scope>
    <source>
        <strain evidence="6 7">93TX-2</strain>
    </source>
</reference>
<feature type="compositionally biased region" description="Polar residues" evidence="4">
    <location>
        <begin position="673"/>
        <end position="685"/>
    </location>
</feature>
<keyword evidence="3" id="KW-0539">Nucleus</keyword>
<name>A0A2S4UH44_9BASI</name>
<dbReference type="GO" id="GO:0045944">
    <property type="term" value="P:positive regulation of transcription by RNA polymerase II"/>
    <property type="evidence" value="ECO:0007669"/>
    <property type="project" value="TreeGrafter"/>
</dbReference>
<feature type="compositionally biased region" description="Basic and acidic residues" evidence="4">
    <location>
        <begin position="396"/>
        <end position="405"/>
    </location>
</feature>
<dbReference type="InterPro" id="IPR047249">
    <property type="entry name" value="BRCT_p53bp1-like_rpt1"/>
</dbReference>
<dbReference type="AlphaFoldDB" id="A0A2S4UH44"/>
<evidence type="ECO:0000259" key="5">
    <source>
        <dbReference type="PROSITE" id="PS50172"/>
    </source>
</evidence>
<feature type="region of interest" description="Disordered" evidence="4">
    <location>
        <begin position="528"/>
        <end position="566"/>
    </location>
</feature>
<proteinExistence type="predicted"/>
<evidence type="ECO:0000313" key="7">
    <source>
        <dbReference type="Proteomes" id="UP000238274"/>
    </source>
</evidence>
<feature type="domain" description="BRCT" evidence="5">
    <location>
        <begin position="949"/>
        <end position="1095"/>
    </location>
</feature>
<accession>A0A2S4UH44</accession>
<sequence length="1277" mass="139315">MDSIPPQDPRPGTIKKAVSWEVDSPHRVLVNATPSDSSPSTSPRQREETQEESYMDALLADTQPPLDGLSTVIDRPSSPTTCAPKKRSDRLAVLADDFPTDLHFPDSPCFTLGPETQKARLSMENNARLVNQDLSNDDIAFFPHFQPEDSSLPSRAPGTSSSTHNVLSIVTVDPSSISCDHQDTIVAQEEVPGGVPDPEISMPPHGAKPVVIQNNVEDEPIQNIVEDEPSPSISHNAPDGVIPLQSTYPEEGAHSPHPPDITLDLAFDRANQTTHLEDTRQLNSDHYSTTPSGKTRAIFGPGWNSEPEPADIPPIKSTPVPFKPSPINRPSQIAVSYLSPPLNADPIPDSVSPEAAQIIPTESVSYHSSDTSIAKPLPHSQRSQVRAHAKSGMPHEPLDTFEKNQESTFNTTATSSEPSQPLSHCFLPNKDSPLDTTARIDESLSITEVSASREVTRRAEAAINDGPRHEESDTSRQLDDSLESRQNLSVISNQSSAPPDLQASSQHHTNSDENNITGQMFQSEQSDIDGHLGDEQTTSISLPPLRPTDSEVSQSIMDDSSRTVEPTDGAIEAQVDATDVIPPALADIHSSSVALVPDSDNDMGLPKPMEIDKHDPSTEETRPTPLSSRGESCILVQSEKRKRSRYEFDQESNPALSDIAEDEPNTVQREENSSSLARQQSSGEMTTSSPAVPATSSRTSSQSSTSVRLNKRQTQARQSSAVSVVVPRFRKSKAPLPSRTKAPLPPAVPSDDGNHPVLPVQRVLAYRTDWEAFAPGEVYSVTPDKLIIKFDDHSSLEARDLGQLRLCHIRVGDVVKYIGTDLADGESQMTTVREPKRVLRVEKADEYLGTPINSRNDLLVTCDDCDYARLSQPSGGSERSESHARFLVEAVMVIPPGPRRHTGLKDRMLPQQILNELSELMKAHSGVGMRAKLAVPHAHLSRATKNIDSTERIFEGFGILLTGAAATTTETKPVTRRRAVTSSPRGLIEQQIRDRHGTVIGKVSELYELKGTDLVFDRPVSAPALVVDPNHLSSYSLSPLSKHDKLRTILLVAEAPVKTLKYLLALALGIPCVSTKWVTHSCEHGYALDWEKYMIGPGPSMFLGGAQALVNLQIPLINRSNHDVQAIFDSLGSLEILKDKSFIYISSKSKPKSDWNETVKPILCASGAARIGFAEVKSLPELTESGVLSRIDYILLEDQLPLSKLPAALRTRSNLGSDLPTKRRKLVRTASASSHTSEKAVLPLTTSTTFSIVDFEWLKQSLIYGRFLKPQLFATSS</sequence>
<evidence type="ECO:0000256" key="1">
    <source>
        <dbReference type="ARBA" id="ARBA00004123"/>
    </source>
</evidence>
<comment type="subcellular location">
    <subcellularLocation>
        <location evidence="1">Nucleus</location>
    </subcellularLocation>
</comment>
<feature type="compositionally biased region" description="Polar residues" evidence="4">
    <location>
        <begin position="281"/>
        <end position="293"/>
    </location>
</feature>
<dbReference type="InterPro" id="IPR036420">
    <property type="entry name" value="BRCT_dom_sf"/>
</dbReference>
<feature type="region of interest" description="Disordered" evidence="4">
    <location>
        <begin position="363"/>
        <end position="434"/>
    </location>
</feature>
<feature type="compositionally biased region" description="Polar residues" evidence="4">
    <location>
        <begin position="363"/>
        <end position="372"/>
    </location>
</feature>
<dbReference type="PROSITE" id="PS50172">
    <property type="entry name" value="BRCT"/>
    <property type="match status" value="1"/>
</dbReference>
<keyword evidence="2" id="KW-0227">DNA damage</keyword>